<dbReference type="EMBL" id="FQWA01000017">
    <property type="protein sequence ID" value="SHF91694.1"/>
    <property type="molecule type" value="Genomic_DNA"/>
</dbReference>
<reference evidence="2 3" key="1">
    <citation type="submission" date="2016-11" db="EMBL/GenBank/DDBJ databases">
        <authorList>
            <person name="Varghese N."/>
            <person name="Submissions S."/>
        </authorList>
    </citation>
    <scope>NUCLEOTIDE SEQUENCE [LARGE SCALE GENOMIC DNA]</scope>
    <source>
        <strain evidence="2 3">DSM 22613</strain>
    </source>
</reference>
<gene>
    <name evidence="2" type="ORF">SAMN05444364_11745</name>
</gene>
<name>A0AAX2F4U8_9BACT</name>
<evidence type="ECO:0000313" key="3">
    <source>
        <dbReference type="Proteomes" id="UP000184105"/>
    </source>
</evidence>
<dbReference type="AlphaFoldDB" id="A0AAX2F4U8"/>
<keyword evidence="3" id="KW-1185">Reference proteome</keyword>
<organism evidence="2 3">
    <name type="scientific">Prevotella scopos JCM 17725</name>
    <dbReference type="NCBI Taxonomy" id="1236518"/>
    <lineage>
        <taxon>Bacteria</taxon>
        <taxon>Pseudomonadati</taxon>
        <taxon>Bacteroidota</taxon>
        <taxon>Bacteroidia</taxon>
        <taxon>Bacteroidales</taxon>
        <taxon>Prevotellaceae</taxon>
        <taxon>Prevotella</taxon>
    </lineage>
</organism>
<comment type="caution">
    <text evidence="2">The sequence shown here is derived from an EMBL/GenBank/DDBJ whole genome shotgun (WGS) entry which is preliminary data.</text>
</comment>
<feature type="transmembrane region" description="Helical" evidence="1">
    <location>
        <begin position="32"/>
        <end position="52"/>
    </location>
</feature>
<keyword evidence="1" id="KW-0812">Transmembrane</keyword>
<evidence type="ECO:0008006" key="4">
    <source>
        <dbReference type="Google" id="ProtNLM"/>
    </source>
</evidence>
<proteinExistence type="predicted"/>
<evidence type="ECO:0000313" key="2">
    <source>
        <dbReference type="EMBL" id="SHF91694.1"/>
    </source>
</evidence>
<sequence length="302" mass="34072">MSYSDDDIQFLGGTDFKPSQKENKQKTASRRWWVGLVVLAFIVLSAATFYFWQKANSRTLAFDYPLSRTSTEIIRDLEKMPSDSLQGVTMTVDSLYGVSMKLYELHGLTPTLSRTAPSDSDSTICLVTHGWDFYWDENHEYKYIGDFVYQGKEYANGHSKAGFVAIVGDKWQIGIGQDDSIKEYVKAHNGSMFRQFALVSAGQICEEQFALKGKVTRCALARKAGSTTICYVETIHKESLYDFAQALADYGFTDAIYLTGGNNGNTFYRTPSDSICGVADWKEYADNLLIFKKQQTNKLTRK</sequence>
<evidence type="ECO:0000256" key="1">
    <source>
        <dbReference type="SAM" id="Phobius"/>
    </source>
</evidence>
<accession>A0AAX2F4U8</accession>
<keyword evidence="1" id="KW-1133">Transmembrane helix</keyword>
<dbReference type="RefSeq" id="WP_025839807.1">
    <property type="nucleotide sequence ID" value="NZ_BAKP01000059.1"/>
</dbReference>
<dbReference type="Proteomes" id="UP000184105">
    <property type="component" value="Unassembled WGS sequence"/>
</dbReference>
<protein>
    <recommendedName>
        <fullName evidence="4">Phosphodiester glycosidase domain-containing protein</fullName>
    </recommendedName>
</protein>
<keyword evidence="1" id="KW-0472">Membrane</keyword>